<evidence type="ECO:0000259" key="7">
    <source>
        <dbReference type="Pfam" id="PF02743"/>
    </source>
</evidence>
<dbReference type="EnsemblBacteria" id="ACZ18521">
    <property type="protein sequence ID" value="ACZ18521"/>
    <property type="gene ID" value="Taci_0284"/>
</dbReference>
<reference evidence="8 9" key="1">
    <citation type="journal article" date="2009" name="Stand. Genomic Sci.">
        <title>Complete genome sequence of Thermanaerovibrio acidaminovorans type strain (Su883).</title>
        <authorList>
            <person name="Chovatia M."/>
            <person name="Sikorski J."/>
            <person name="Schroder M."/>
            <person name="Lapidus A."/>
            <person name="Nolan M."/>
            <person name="Tice H."/>
            <person name="Glavina Del Rio T."/>
            <person name="Copeland A."/>
            <person name="Cheng J.F."/>
            <person name="Lucas S."/>
            <person name="Chen F."/>
            <person name="Bruce D."/>
            <person name="Goodwin L."/>
            <person name="Pitluck S."/>
            <person name="Ivanova N."/>
            <person name="Mavromatis K."/>
            <person name="Ovchinnikova G."/>
            <person name="Pati A."/>
            <person name="Chen A."/>
            <person name="Palaniappan K."/>
            <person name="Land M."/>
            <person name="Hauser L."/>
            <person name="Chang Y.J."/>
            <person name="Jeffries C.D."/>
            <person name="Chain P."/>
            <person name="Saunders E."/>
            <person name="Detter J.C."/>
            <person name="Brettin T."/>
            <person name="Rohde M."/>
            <person name="Goker M."/>
            <person name="Spring S."/>
            <person name="Bristow J."/>
            <person name="Markowitz V."/>
            <person name="Hugenholtz P."/>
            <person name="Kyrpides N.C."/>
            <person name="Klenk H.P."/>
            <person name="Eisen J.A."/>
        </authorList>
    </citation>
    <scope>NUCLEOTIDE SEQUENCE [LARGE SCALE GENOMIC DNA]</scope>
    <source>
        <strain evidence="9">ATCC 49978 / DSM 6589 / Su883</strain>
    </source>
</reference>
<sequence>MIREGEIPLPFLLARVVVAGRVCDIYLSRLWAASPGFRPRGDGTVNSVRGRLIGVFLLVSLLALGSLGYVTLHRTEALLTEGAQREGMALAEGASAKTDALIGRLLALLEFQAQRPEVLGMDWTVQRDALAAGSKGAGFLDVFVLDPAGKGRSISGKEGDYSDRGYFKEVLSTRRSYVADPVISKSTWESVVVFAVPIVKGPELRGILMATMRTKDLAAFAASMRWAKTGYAFIVDRKGLIAAHPNAELVGKLNLAEAGEKVPRNLRRRSAPLLGGVRRLGSTPSMGRIPWGPLCPFGAPGGV</sequence>
<organism evidence="8 9">
    <name type="scientific">Thermanaerovibrio acidaminovorans (strain ATCC 49978 / DSM 6589 / Su883)</name>
    <name type="common">Selenomonas acidaminovorans</name>
    <dbReference type="NCBI Taxonomy" id="525903"/>
    <lineage>
        <taxon>Bacteria</taxon>
        <taxon>Thermotogati</taxon>
        <taxon>Synergistota</taxon>
        <taxon>Synergistia</taxon>
        <taxon>Synergistales</taxon>
        <taxon>Synergistaceae</taxon>
        <taxon>Thermanaerovibrio</taxon>
    </lineage>
</organism>
<dbReference type="Proteomes" id="UP000002030">
    <property type="component" value="Chromosome"/>
</dbReference>
<keyword evidence="3 6" id="KW-0812">Transmembrane</keyword>
<dbReference type="eggNOG" id="COG0840">
    <property type="taxonomic scope" value="Bacteria"/>
</dbReference>
<keyword evidence="4 6" id="KW-1133">Transmembrane helix</keyword>
<dbReference type="SUPFAM" id="SSF103190">
    <property type="entry name" value="Sensory domain-like"/>
    <property type="match status" value="1"/>
</dbReference>
<evidence type="ECO:0000256" key="3">
    <source>
        <dbReference type="ARBA" id="ARBA00022692"/>
    </source>
</evidence>
<proteinExistence type="predicted"/>
<keyword evidence="2" id="KW-1003">Cell membrane</keyword>
<evidence type="ECO:0000256" key="5">
    <source>
        <dbReference type="ARBA" id="ARBA00023136"/>
    </source>
</evidence>
<dbReference type="OrthoDB" id="597657at2"/>
<accession>D1B8B8</accession>
<evidence type="ECO:0000313" key="9">
    <source>
        <dbReference type="Proteomes" id="UP000002030"/>
    </source>
</evidence>
<dbReference type="AlphaFoldDB" id="D1B8B8"/>
<evidence type="ECO:0000256" key="2">
    <source>
        <dbReference type="ARBA" id="ARBA00022475"/>
    </source>
</evidence>
<evidence type="ECO:0000256" key="4">
    <source>
        <dbReference type="ARBA" id="ARBA00022989"/>
    </source>
</evidence>
<gene>
    <name evidence="8" type="ordered locus">Taci_0284</name>
</gene>
<evidence type="ECO:0000256" key="1">
    <source>
        <dbReference type="ARBA" id="ARBA00004651"/>
    </source>
</evidence>
<dbReference type="Gene3D" id="3.30.450.20">
    <property type="entry name" value="PAS domain"/>
    <property type="match status" value="1"/>
</dbReference>
<evidence type="ECO:0000313" key="8">
    <source>
        <dbReference type="EMBL" id="ACZ18521.1"/>
    </source>
</evidence>
<dbReference type="Pfam" id="PF02743">
    <property type="entry name" value="dCache_1"/>
    <property type="match status" value="1"/>
</dbReference>
<protein>
    <submittedName>
        <fullName evidence="8">Cache domain protein</fullName>
    </submittedName>
</protein>
<dbReference type="EMBL" id="CP001818">
    <property type="protein sequence ID" value="ACZ18521.1"/>
    <property type="molecule type" value="Genomic_DNA"/>
</dbReference>
<dbReference type="KEGG" id="tai:Taci_0284"/>
<evidence type="ECO:0000256" key="6">
    <source>
        <dbReference type="SAM" id="Phobius"/>
    </source>
</evidence>
<dbReference type="InterPro" id="IPR033479">
    <property type="entry name" value="dCache_1"/>
</dbReference>
<dbReference type="STRING" id="525903.Taci_0284"/>
<keyword evidence="5 6" id="KW-0472">Membrane</keyword>
<feature type="transmembrane region" description="Helical" evidence="6">
    <location>
        <begin position="52"/>
        <end position="72"/>
    </location>
</feature>
<dbReference type="InterPro" id="IPR029151">
    <property type="entry name" value="Sensor-like_sf"/>
</dbReference>
<keyword evidence="9" id="KW-1185">Reference proteome</keyword>
<feature type="domain" description="Cache" evidence="7">
    <location>
        <begin position="126"/>
        <end position="291"/>
    </location>
</feature>
<dbReference type="CDD" id="cd12912">
    <property type="entry name" value="PDC2_MCP_like"/>
    <property type="match status" value="1"/>
</dbReference>
<comment type="subcellular location">
    <subcellularLocation>
        <location evidence="1">Cell membrane</location>
        <topology evidence="1">Multi-pass membrane protein</topology>
    </subcellularLocation>
</comment>
<dbReference type="GO" id="GO:0005886">
    <property type="term" value="C:plasma membrane"/>
    <property type="evidence" value="ECO:0007669"/>
    <property type="project" value="UniProtKB-SubCell"/>
</dbReference>
<dbReference type="CDD" id="cd12914">
    <property type="entry name" value="PDC1_DGC_like"/>
    <property type="match status" value="1"/>
</dbReference>
<name>D1B8B8_THEAS</name>
<dbReference type="HOGENOM" id="CLU_918080_0_0_0"/>